<dbReference type="InterPro" id="IPR001789">
    <property type="entry name" value="Sig_transdc_resp-reg_receiver"/>
</dbReference>
<evidence type="ECO:0000256" key="2">
    <source>
        <dbReference type="ARBA" id="ARBA00012438"/>
    </source>
</evidence>
<dbReference type="Gene3D" id="3.40.50.2300">
    <property type="match status" value="1"/>
</dbReference>
<dbReference type="Pfam" id="PF00512">
    <property type="entry name" value="HisKA"/>
    <property type="match status" value="1"/>
</dbReference>
<evidence type="ECO:0000256" key="6">
    <source>
        <dbReference type="SAM" id="Coils"/>
    </source>
</evidence>
<feature type="modified residue" description="4-aspartylphosphate" evidence="5">
    <location>
        <position position="770"/>
    </location>
</feature>
<feature type="transmembrane region" description="Helical" evidence="7">
    <location>
        <begin position="210"/>
        <end position="229"/>
    </location>
</feature>
<keyword evidence="6" id="KW-0175">Coiled coil</keyword>
<feature type="domain" description="Histidine kinase" evidence="9">
    <location>
        <begin position="476"/>
        <end position="698"/>
    </location>
</feature>
<dbReference type="SUPFAM" id="SSF55874">
    <property type="entry name" value="ATPase domain of HSP90 chaperone/DNA topoisomerase II/histidine kinase"/>
    <property type="match status" value="1"/>
</dbReference>
<dbReference type="Gene3D" id="2.60.120.260">
    <property type="entry name" value="Galactose-binding domain-like"/>
    <property type="match status" value="1"/>
</dbReference>
<keyword evidence="8" id="KW-0732">Signal</keyword>
<keyword evidence="3 5" id="KW-0597">Phosphoprotein</keyword>
<evidence type="ECO:0000259" key="10">
    <source>
        <dbReference type="PROSITE" id="PS50110"/>
    </source>
</evidence>
<dbReference type="SUPFAM" id="SSF49785">
    <property type="entry name" value="Galactose-binding domain-like"/>
    <property type="match status" value="1"/>
</dbReference>
<dbReference type="EMBL" id="JAFFPU010000044">
    <property type="protein sequence ID" value="MBM9578135.1"/>
    <property type="molecule type" value="Genomic_DNA"/>
</dbReference>
<evidence type="ECO:0000256" key="7">
    <source>
        <dbReference type="SAM" id="Phobius"/>
    </source>
</evidence>
<keyword evidence="12" id="KW-1185">Reference proteome</keyword>
<feature type="transmembrane region" description="Helical" evidence="7">
    <location>
        <begin position="301"/>
        <end position="323"/>
    </location>
</feature>
<dbReference type="InterPro" id="IPR004358">
    <property type="entry name" value="Sig_transdc_His_kin-like_C"/>
</dbReference>
<accession>A0ABS2UGY7</accession>
<dbReference type="InterPro" id="IPR005467">
    <property type="entry name" value="His_kinase_dom"/>
</dbReference>
<dbReference type="PANTHER" id="PTHR45339">
    <property type="entry name" value="HYBRID SIGNAL TRANSDUCTION HISTIDINE KINASE J"/>
    <property type="match status" value="1"/>
</dbReference>
<dbReference type="EC" id="2.7.13.3" evidence="2"/>
<protein>
    <recommendedName>
        <fullName evidence="2">histidine kinase</fullName>
        <ecNumber evidence="2">2.7.13.3</ecNumber>
    </recommendedName>
</protein>
<dbReference type="PROSITE" id="PS50109">
    <property type="entry name" value="HIS_KIN"/>
    <property type="match status" value="1"/>
</dbReference>
<dbReference type="Pfam" id="PF07695">
    <property type="entry name" value="7TMR-DISM_7TM"/>
    <property type="match status" value="1"/>
</dbReference>
<keyword evidence="4" id="KW-0902">Two-component regulatory system</keyword>
<comment type="catalytic activity">
    <reaction evidence="1">
        <text>ATP + protein L-histidine = ADP + protein N-phospho-L-histidine.</text>
        <dbReference type="EC" id="2.7.13.3"/>
    </reaction>
</comment>
<feature type="transmembrane region" description="Helical" evidence="7">
    <location>
        <begin position="385"/>
        <end position="403"/>
    </location>
</feature>
<dbReference type="InterPro" id="IPR036890">
    <property type="entry name" value="HATPase_C_sf"/>
</dbReference>
<keyword evidence="7" id="KW-0472">Membrane</keyword>
<dbReference type="Pfam" id="PF02518">
    <property type="entry name" value="HATPase_c"/>
    <property type="match status" value="1"/>
</dbReference>
<feature type="signal peptide" evidence="8">
    <location>
        <begin position="1"/>
        <end position="22"/>
    </location>
</feature>
<dbReference type="PROSITE" id="PS50110">
    <property type="entry name" value="RESPONSE_REGULATORY"/>
    <property type="match status" value="1"/>
</dbReference>
<dbReference type="Gene3D" id="3.30.565.10">
    <property type="entry name" value="Histidine kinase-like ATPase, C-terminal domain"/>
    <property type="match status" value="1"/>
</dbReference>
<gene>
    <name evidence="11" type="ORF">JWG45_13340</name>
</gene>
<evidence type="ECO:0000256" key="3">
    <source>
        <dbReference type="ARBA" id="ARBA00022553"/>
    </source>
</evidence>
<feature type="transmembrane region" description="Helical" evidence="7">
    <location>
        <begin position="358"/>
        <end position="379"/>
    </location>
</feature>
<dbReference type="InterPro" id="IPR008979">
    <property type="entry name" value="Galactose-bd-like_sf"/>
</dbReference>
<dbReference type="InterPro" id="IPR003661">
    <property type="entry name" value="HisK_dim/P_dom"/>
</dbReference>
<sequence>MHPSNFKLLLPLFLILSFSLFCNDFDEKKRTLIENGSADLATWDPKGKIVNLKGDWEFCWDQLIPPDAEESFWKEHCNGHHAVPSYWKFYKIPGKNLTPFGKATYRVKIKLPKSFQGSYGISWTEILSAFEIFVNQKSVAKVGRVGSSYESMIPEVKPDRINIGSIQDEVTIVIWISNYNHENHGFWRPLFLGEWKKIRDTQVRHSLAEIASFSSICLVGLYHLMIFLFRTRSKEYLYFSLFCILMSFRQLSGENHTLLLFFEDLNFDAYIRIIYFVVVSIGISMCMFIKSLFPEEVSGKFIYSTIGVFFTFILALILPVNVFTRFSEVEFTLIGLLPLGLSPYLIRAWKNNREGAFVILTAYIIFSATVANDILFTLGYISTGYFSNLGVIFFILLQASVLAKKLTKAIENSERLAIELESTLKESLQTHRELMSLKELQNTNLETQVQLRTQELEKARNEAEFANKVKSQFLATMSHEIRTPLHGIIGLIEQFKFTPLNKNQEHIRSLIQSSGETLFKIINDILDYSKLEADKIELEIGEIKWKPILEEMQGIFQHQVQQKGLRFNVVYSPDFVFSALGDEHRIKQILSNLLSNAIKFTDSGKVELILDSEIVKPGDKIRYTIQVVDTGIGIPKEKIDLLFQKFFQLDSSISRRYGGTGLGLAISKKLVELMQGSIHAFKNENGGSTFEFTILLSEIGSHKTPKPIQEFDLSELSRETKILIAEDDATNVFLLSRILNKLNILHEVAKDGLEAVEKAKKNDYDLIFMDINMPHLDGITASAWILNDPKIVKKPVIIPVTADVLQEDKTKCKEAGMSGFLAKPYYRKNIEQLIYEWLILPKR</sequence>
<evidence type="ECO:0000313" key="12">
    <source>
        <dbReference type="Proteomes" id="UP000724686"/>
    </source>
</evidence>
<dbReference type="SUPFAM" id="SSF47384">
    <property type="entry name" value="Homodimeric domain of signal transducing histidine kinase"/>
    <property type="match status" value="1"/>
</dbReference>
<dbReference type="CDD" id="cd17546">
    <property type="entry name" value="REC_hyHK_CKI1_RcsC-like"/>
    <property type="match status" value="1"/>
</dbReference>
<dbReference type="InterPro" id="IPR003594">
    <property type="entry name" value="HATPase_dom"/>
</dbReference>
<keyword evidence="7" id="KW-1133">Transmembrane helix</keyword>
<dbReference type="InterPro" id="IPR036097">
    <property type="entry name" value="HisK_dim/P_sf"/>
</dbReference>
<evidence type="ECO:0000259" key="9">
    <source>
        <dbReference type="PROSITE" id="PS50109"/>
    </source>
</evidence>
<evidence type="ECO:0000256" key="4">
    <source>
        <dbReference type="ARBA" id="ARBA00023012"/>
    </source>
</evidence>
<dbReference type="SMART" id="SM00388">
    <property type="entry name" value="HisKA"/>
    <property type="match status" value="1"/>
</dbReference>
<organism evidence="11 12">
    <name type="scientific">Leptospira ainlahdjerensis</name>
    <dbReference type="NCBI Taxonomy" id="2810033"/>
    <lineage>
        <taxon>Bacteria</taxon>
        <taxon>Pseudomonadati</taxon>
        <taxon>Spirochaetota</taxon>
        <taxon>Spirochaetia</taxon>
        <taxon>Leptospirales</taxon>
        <taxon>Leptospiraceae</taxon>
        <taxon>Leptospira</taxon>
    </lineage>
</organism>
<dbReference type="Gene3D" id="1.10.287.130">
    <property type="match status" value="1"/>
</dbReference>
<name>A0ABS2UGY7_9LEPT</name>
<evidence type="ECO:0000256" key="5">
    <source>
        <dbReference type="PROSITE-ProRule" id="PRU00169"/>
    </source>
</evidence>
<evidence type="ECO:0000313" key="11">
    <source>
        <dbReference type="EMBL" id="MBM9578135.1"/>
    </source>
</evidence>
<feature type="transmembrane region" description="Helical" evidence="7">
    <location>
        <begin position="272"/>
        <end position="289"/>
    </location>
</feature>
<dbReference type="Proteomes" id="UP000724686">
    <property type="component" value="Unassembled WGS sequence"/>
</dbReference>
<feature type="coiled-coil region" evidence="6">
    <location>
        <begin position="403"/>
        <end position="462"/>
    </location>
</feature>
<proteinExistence type="predicted"/>
<feature type="chain" id="PRO_5045991918" description="histidine kinase" evidence="8">
    <location>
        <begin position="23"/>
        <end position="843"/>
    </location>
</feature>
<feature type="transmembrane region" description="Helical" evidence="7">
    <location>
        <begin position="236"/>
        <end position="252"/>
    </location>
</feature>
<dbReference type="Pfam" id="PF00072">
    <property type="entry name" value="Response_reg"/>
    <property type="match status" value="1"/>
</dbReference>
<comment type="caution">
    <text evidence="11">The sequence shown here is derived from an EMBL/GenBank/DDBJ whole genome shotgun (WGS) entry which is preliminary data.</text>
</comment>
<dbReference type="PRINTS" id="PR00344">
    <property type="entry name" value="BCTRLSENSOR"/>
</dbReference>
<dbReference type="InterPro" id="IPR011623">
    <property type="entry name" value="7TMR_DISM_rcpt_extracell_dom1"/>
</dbReference>
<evidence type="ECO:0000256" key="8">
    <source>
        <dbReference type="SAM" id="SignalP"/>
    </source>
</evidence>
<keyword evidence="7" id="KW-0812">Transmembrane</keyword>
<dbReference type="InterPro" id="IPR011006">
    <property type="entry name" value="CheY-like_superfamily"/>
</dbReference>
<dbReference type="PANTHER" id="PTHR45339:SF1">
    <property type="entry name" value="HYBRID SIGNAL TRANSDUCTION HISTIDINE KINASE J"/>
    <property type="match status" value="1"/>
</dbReference>
<dbReference type="SMART" id="SM00448">
    <property type="entry name" value="REC"/>
    <property type="match status" value="1"/>
</dbReference>
<dbReference type="CDD" id="cd16922">
    <property type="entry name" value="HATPase_EvgS-ArcB-TorS-like"/>
    <property type="match status" value="1"/>
</dbReference>
<feature type="domain" description="Response regulatory" evidence="10">
    <location>
        <begin position="721"/>
        <end position="838"/>
    </location>
</feature>
<dbReference type="CDD" id="cd00082">
    <property type="entry name" value="HisKA"/>
    <property type="match status" value="1"/>
</dbReference>
<dbReference type="SMART" id="SM00387">
    <property type="entry name" value="HATPase_c"/>
    <property type="match status" value="1"/>
</dbReference>
<reference evidence="11 12" key="1">
    <citation type="submission" date="2021-02" db="EMBL/GenBank/DDBJ databases">
        <title>Leptospira ainlahdjerensis sp. nov., Leptospira ainazelensis sp. nov., Leptospira abararensis sp. nov. and Leptospira chreensis sp. nov., four new species isolated from water sources in Algeria.</title>
        <authorList>
            <person name="Amara Korba A."/>
            <person name="Kainiu M."/>
            <person name="Vincent A.T."/>
            <person name="Mariet J.-F."/>
            <person name="Veyrier F.J."/>
            <person name="Goarant C."/>
            <person name="Picardeau M."/>
        </authorList>
    </citation>
    <scope>NUCLEOTIDE SEQUENCE [LARGE SCALE GENOMIC DNA]</scope>
    <source>
        <strain evidence="11 12">201903070</strain>
    </source>
</reference>
<dbReference type="RefSeq" id="WP_205280169.1">
    <property type="nucleotide sequence ID" value="NZ_JAFFPU010000044.1"/>
</dbReference>
<evidence type="ECO:0000256" key="1">
    <source>
        <dbReference type="ARBA" id="ARBA00000085"/>
    </source>
</evidence>
<dbReference type="SUPFAM" id="SSF52172">
    <property type="entry name" value="CheY-like"/>
    <property type="match status" value="1"/>
</dbReference>